<evidence type="ECO:0000313" key="3">
    <source>
        <dbReference type="Proteomes" id="UP000064967"/>
    </source>
</evidence>
<dbReference type="RefSeq" id="WP_205633918.1">
    <property type="nucleotide sequence ID" value="NZ_CP012333.1"/>
</dbReference>
<accession>A0A0K1Q7K6</accession>
<sequence>MIASKLRITEKHAVAMVGDARGYVLELPRGTKLLSSGKADVVVAFVVHEKDVAKTLKLAGSRRAPSGLVWFAYPKAKQLGTDLNRDSLAHAIQAAGWEPVAQVALDAEWSALRLKVDAELSAARTARGAFAAKATKKTAAKASTKKATAKKTAAKKPAAKKPAAKKTAAKKSAPKKTAPTKPSAKKTSAKTPTKKAGAKKRAARA</sequence>
<reference evidence="2 3" key="1">
    <citation type="submission" date="2015-08" db="EMBL/GenBank/DDBJ databases">
        <authorList>
            <person name="Babu N.S."/>
            <person name="Beckwith C.J."/>
            <person name="Beseler K.G."/>
            <person name="Brison A."/>
            <person name="Carone J.V."/>
            <person name="Caskin T.P."/>
            <person name="Diamond M."/>
            <person name="Durham M.E."/>
            <person name="Foxe J.M."/>
            <person name="Go M."/>
            <person name="Henderson B.A."/>
            <person name="Jones I.B."/>
            <person name="McGettigan J.A."/>
            <person name="Micheletti S.J."/>
            <person name="Nasrallah M.E."/>
            <person name="Ortiz D."/>
            <person name="Piller C.R."/>
            <person name="Privatt S.R."/>
            <person name="Schneider S.L."/>
            <person name="Sharp S."/>
            <person name="Smith T.C."/>
            <person name="Stanton J.D."/>
            <person name="Ullery H.E."/>
            <person name="Wilson R.J."/>
            <person name="Serrano M.G."/>
            <person name="Buck G."/>
            <person name="Lee V."/>
            <person name="Wang Y."/>
            <person name="Carvalho R."/>
            <person name="Voegtly L."/>
            <person name="Shi R."/>
            <person name="Duckworth R."/>
            <person name="Johnson A."/>
            <person name="Loviza R."/>
            <person name="Walstead R."/>
            <person name="Shah Z."/>
            <person name="Kiflezghi M."/>
            <person name="Wade K."/>
            <person name="Ball S.L."/>
            <person name="Bradley K.W."/>
            <person name="Asai D.J."/>
            <person name="Bowman C.A."/>
            <person name="Russell D.A."/>
            <person name="Pope W.H."/>
            <person name="Jacobs-Sera D."/>
            <person name="Hendrix R.W."/>
            <person name="Hatfull G.F."/>
        </authorList>
    </citation>
    <scope>NUCLEOTIDE SEQUENCE [LARGE SCALE GENOMIC DNA]</scope>
    <source>
        <strain evidence="2 3">DSM 27648</strain>
    </source>
</reference>
<protein>
    <submittedName>
        <fullName evidence="2">Histone protein</fullName>
    </submittedName>
</protein>
<dbReference type="Proteomes" id="UP000064967">
    <property type="component" value="Chromosome"/>
</dbReference>
<feature type="compositionally biased region" description="Basic residues" evidence="1">
    <location>
        <begin position="183"/>
        <end position="205"/>
    </location>
</feature>
<name>A0A0K1Q7K6_9BACT</name>
<proteinExistence type="predicted"/>
<dbReference type="KEGG" id="llu:AKJ09_08376"/>
<dbReference type="AlphaFoldDB" id="A0A0K1Q7K6"/>
<dbReference type="EMBL" id="CP012333">
    <property type="protein sequence ID" value="AKV01713.1"/>
    <property type="molecule type" value="Genomic_DNA"/>
</dbReference>
<feature type="compositionally biased region" description="Basic residues" evidence="1">
    <location>
        <begin position="134"/>
        <end position="174"/>
    </location>
</feature>
<gene>
    <name evidence="2" type="ORF">AKJ09_08376</name>
</gene>
<dbReference type="STRING" id="1391654.AKJ09_08376"/>
<evidence type="ECO:0000313" key="2">
    <source>
        <dbReference type="EMBL" id="AKV01713.1"/>
    </source>
</evidence>
<evidence type="ECO:0000256" key="1">
    <source>
        <dbReference type="SAM" id="MobiDB-lite"/>
    </source>
</evidence>
<keyword evidence="3" id="KW-1185">Reference proteome</keyword>
<feature type="region of interest" description="Disordered" evidence="1">
    <location>
        <begin position="131"/>
        <end position="205"/>
    </location>
</feature>
<organism evidence="2 3">
    <name type="scientific">Labilithrix luteola</name>
    <dbReference type="NCBI Taxonomy" id="1391654"/>
    <lineage>
        <taxon>Bacteria</taxon>
        <taxon>Pseudomonadati</taxon>
        <taxon>Myxococcota</taxon>
        <taxon>Polyangia</taxon>
        <taxon>Polyangiales</taxon>
        <taxon>Labilitrichaceae</taxon>
        <taxon>Labilithrix</taxon>
    </lineage>
</organism>